<dbReference type="GO" id="GO:0008703">
    <property type="term" value="F:5-amino-6-(5-phosphoribosylamino)uracil reductase activity"/>
    <property type="evidence" value="ECO:0007669"/>
    <property type="project" value="UniProtKB-EC"/>
</dbReference>
<dbReference type="InterPro" id="IPR002125">
    <property type="entry name" value="CMP_dCMP_dom"/>
</dbReference>
<accession>A0A3B0RDH6</accession>
<evidence type="ECO:0000256" key="5">
    <source>
        <dbReference type="ARBA" id="ARBA00022833"/>
    </source>
</evidence>
<keyword evidence="3" id="KW-0686">Riboflavin biosynthesis</keyword>
<keyword evidence="6" id="KW-0521">NADP</keyword>
<dbReference type="InterPro" id="IPR016192">
    <property type="entry name" value="APOBEC/CMP_deaminase_Zn-bd"/>
</dbReference>
<dbReference type="GO" id="GO:0009231">
    <property type="term" value="P:riboflavin biosynthetic process"/>
    <property type="evidence" value="ECO:0007669"/>
    <property type="project" value="UniProtKB-UniPathway"/>
</dbReference>
<evidence type="ECO:0000313" key="10">
    <source>
        <dbReference type="EMBL" id="VAV86936.1"/>
    </source>
</evidence>
<evidence type="ECO:0000256" key="3">
    <source>
        <dbReference type="ARBA" id="ARBA00022619"/>
    </source>
</evidence>
<dbReference type="PANTHER" id="PTHR38011">
    <property type="entry name" value="DIHYDROFOLATE REDUCTASE FAMILY PROTEIN (AFU_ORTHOLOGUE AFUA_8G06820)"/>
    <property type="match status" value="1"/>
</dbReference>
<dbReference type="EC" id="1.1.1.193" evidence="10"/>
<evidence type="ECO:0000256" key="6">
    <source>
        <dbReference type="ARBA" id="ARBA00022857"/>
    </source>
</evidence>
<dbReference type="NCBIfam" id="TIGR00326">
    <property type="entry name" value="eubact_ribD"/>
    <property type="match status" value="1"/>
</dbReference>
<keyword evidence="4" id="KW-0479">Metal-binding</keyword>
<sequence length="357" mass="38374">MQMTLRLARRGLGSTWPNPSVGCVIVSKSGHIVGRGHTGRGGRPHGETIALKQAGQAAKGSTAYVTLEPCAHHGQTPPCAQSLIKAGIDRAVVAVTDPDSRVAGKGIEMLTQAGIKVDLGVCQNEAQTVNQGFFNRITRHRPLITVKVASSQDGKIAGAKGASQWVTGPESRARGHLLRADHDAIMVGIGTVLADNPSLDCRLPGLEDRSPIRIVLDSGLTLPFDCKLVETARKIPTWVMTTVKNGDKYEGLCDRGVKVMSCKADKQGRIDTVDMLAILANEGITRLLSEGGAQVNASLIRASLIDRLYWFRAPEIIGQDGLVALADMEIETVVKTEKFSLVREGETGNDIWQEYRI</sequence>
<comment type="pathway">
    <text evidence="1">Cofactor biosynthesis; riboflavin biosynthesis; 5-amino-6-(D-ribitylamino)uracil from GTP: step 2/4.</text>
</comment>
<evidence type="ECO:0000256" key="8">
    <source>
        <dbReference type="ARBA" id="ARBA00023268"/>
    </source>
</evidence>
<dbReference type="PANTHER" id="PTHR38011:SF7">
    <property type="entry name" value="2,5-DIAMINO-6-RIBOSYLAMINO-4(3H)-PYRIMIDINONE 5'-PHOSPHATE REDUCTASE"/>
    <property type="match status" value="1"/>
</dbReference>
<evidence type="ECO:0000256" key="2">
    <source>
        <dbReference type="ARBA" id="ARBA00004910"/>
    </source>
</evidence>
<dbReference type="PROSITE" id="PS51747">
    <property type="entry name" value="CYT_DCMP_DEAMINASES_2"/>
    <property type="match status" value="1"/>
</dbReference>
<dbReference type="GO" id="GO:0008835">
    <property type="term" value="F:diaminohydroxyphosphoribosylaminopyrimidine deaminase activity"/>
    <property type="evidence" value="ECO:0007669"/>
    <property type="project" value="UniProtKB-EC"/>
</dbReference>
<dbReference type="GO" id="GO:0008270">
    <property type="term" value="F:zinc ion binding"/>
    <property type="evidence" value="ECO:0007669"/>
    <property type="project" value="InterPro"/>
</dbReference>
<organism evidence="10">
    <name type="scientific">hydrothermal vent metagenome</name>
    <dbReference type="NCBI Taxonomy" id="652676"/>
    <lineage>
        <taxon>unclassified sequences</taxon>
        <taxon>metagenomes</taxon>
        <taxon>ecological metagenomes</taxon>
    </lineage>
</organism>
<evidence type="ECO:0000256" key="1">
    <source>
        <dbReference type="ARBA" id="ARBA00004882"/>
    </source>
</evidence>
<dbReference type="UniPathway" id="UPA00275">
    <property type="reaction ID" value="UER00401"/>
</dbReference>
<dbReference type="SUPFAM" id="SSF53597">
    <property type="entry name" value="Dihydrofolate reductase-like"/>
    <property type="match status" value="1"/>
</dbReference>
<dbReference type="Gene3D" id="3.40.140.10">
    <property type="entry name" value="Cytidine Deaminase, domain 2"/>
    <property type="match status" value="1"/>
</dbReference>
<dbReference type="NCBIfam" id="TIGR00227">
    <property type="entry name" value="ribD_Cterm"/>
    <property type="match status" value="1"/>
</dbReference>
<keyword evidence="7 10" id="KW-0560">Oxidoreductase</keyword>
<dbReference type="Pfam" id="PF00383">
    <property type="entry name" value="dCMP_cyt_deam_1"/>
    <property type="match status" value="1"/>
</dbReference>
<evidence type="ECO:0000256" key="4">
    <source>
        <dbReference type="ARBA" id="ARBA00022723"/>
    </source>
</evidence>
<keyword evidence="5" id="KW-0862">Zinc</keyword>
<dbReference type="InterPro" id="IPR011549">
    <property type="entry name" value="RibD_C"/>
</dbReference>
<dbReference type="AlphaFoldDB" id="A0A3B0RDH6"/>
<evidence type="ECO:0000259" key="9">
    <source>
        <dbReference type="PROSITE" id="PS51747"/>
    </source>
</evidence>
<dbReference type="InterPro" id="IPR004794">
    <property type="entry name" value="Eubact_RibD"/>
</dbReference>
<dbReference type="Gene3D" id="3.40.430.10">
    <property type="entry name" value="Dihydrofolate Reductase, subunit A"/>
    <property type="match status" value="1"/>
</dbReference>
<dbReference type="Pfam" id="PF01872">
    <property type="entry name" value="RibD_C"/>
    <property type="match status" value="1"/>
</dbReference>
<reference evidence="10" key="1">
    <citation type="submission" date="2018-06" db="EMBL/GenBank/DDBJ databases">
        <authorList>
            <person name="Zhirakovskaya E."/>
        </authorList>
    </citation>
    <scope>NUCLEOTIDE SEQUENCE</scope>
</reference>
<keyword evidence="8" id="KW-0511">Multifunctional enzyme</keyword>
<dbReference type="InterPro" id="IPR024072">
    <property type="entry name" value="DHFR-like_dom_sf"/>
</dbReference>
<feature type="domain" description="CMP/dCMP-type deaminase" evidence="9">
    <location>
        <begin position="1"/>
        <end position="118"/>
    </location>
</feature>
<protein>
    <submittedName>
        <fullName evidence="10">Diaminohydroxyphosphoribosylaminopyrimidine deaminase / 5-amino-6-(5-phosphoribosylamino)uracil reductase</fullName>
        <ecNumber evidence="10">1.1.1.193</ecNumber>
        <ecNumber evidence="10">3.5.4.26</ecNumber>
    </submittedName>
</protein>
<gene>
    <name evidence="10" type="ORF">MNBD_ALPHA02-303</name>
</gene>
<dbReference type="EC" id="3.5.4.26" evidence="10"/>
<dbReference type="InterPro" id="IPR050765">
    <property type="entry name" value="Riboflavin_Biosynth_HTPR"/>
</dbReference>
<dbReference type="PROSITE" id="PS00903">
    <property type="entry name" value="CYT_DCMP_DEAMINASES_1"/>
    <property type="match status" value="1"/>
</dbReference>
<dbReference type="EMBL" id="UOED01000017">
    <property type="protein sequence ID" value="VAV86936.1"/>
    <property type="molecule type" value="Genomic_DNA"/>
</dbReference>
<keyword evidence="10" id="KW-0378">Hydrolase</keyword>
<dbReference type="CDD" id="cd01284">
    <property type="entry name" value="Riboflavin_deaminase-reductase"/>
    <property type="match status" value="1"/>
</dbReference>
<dbReference type="SUPFAM" id="SSF53927">
    <property type="entry name" value="Cytidine deaminase-like"/>
    <property type="match status" value="1"/>
</dbReference>
<name>A0A3B0RDH6_9ZZZZ</name>
<evidence type="ECO:0000256" key="7">
    <source>
        <dbReference type="ARBA" id="ARBA00023002"/>
    </source>
</evidence>
<dbReference type="PIRSF" id="PIRSF006769">
    <property type="entry name" value="RibD"/>
    <property type="match status" value="1"/>
</dbReference>
<dbReference type="InterPro" id="IPR002734">
    <property type="entry name" value="RibDG_C"/>
</dbReference>
<proteinExistence type="predicted"/>
<dbReference type="InterPro" id="IPR016193">
    <property type="entry name" value="Cytidine_deaminase-like"/>
</dbReference>
<dbReference type="GO" id="GO:0050661">
    <property type="term" value="F:NADP binding"/>
    <property type="evidence" value="ECO:0007669"/>
    <property type="project" value="InterPro"/>
</dbReference>
<comment type="pathway">
    <text evidence="2">Cofactor biosynthesis; riboflavin biosynthesis; 5-amino-6-(D-ribitylamino)uracil from GTP: step 3/4.</text>
</comment>